<keyword evidence="1" id="KW-0472">Membrane</keyword>
<keyword evidence="1" id="KW-1133">Transmembrane helix</keyword>
<dbReference type="AlphaFoldDB" id="B3PWY6"/>
<keyword evidence="1" id="KW-0812">Transmembrane</keyword>
<evidence type="ECO:0000313" key="3">
    <source>
        <dbReference type="Proteomes" id="UP000008817"/>
    </source>
</evidence>
<gene>
    <name evidence="2" type="ordered locus">RHECIAT_CH0001814</name>
</gene>
<reference evidence="2 3" key="1">
    <citation type="submission" date="2008-04" db="EMBL/GenBank/DDBJ databases">
        <title>Genome diversity and DNA divergence of Rhizobium etli.</title>
        <authorList>
            <person name="Gonzalez V."/>
            <person name="Acosta J.L."/>
            <person name="Santamaria R.I."/>
            <person name="Bustos P."/>
            <person name="Hernandez-Gonzalez I.L."/>
            <person name="Fernandez J.L."/>
            <person name="Diaz R."/>
            <person name="Flores M."/>
            <person name="Mora J."/>
            <person name="Palacios R."/>
            <person name="Davila G."/>
        </authorList>
    </citation>
    <scope>NUCLEOTIDE SEQUENCE [LARGE SCALE GENOMIC DNA]</scope>
    <source>
        <strain evidence="2 3">CIAT 652</strain>
    </source>
</reference>
<name>B3PWY6_RHIE6</name>
<sequence length="67" mass="7302">MQDTEGEPHMSRSNRSHVNDVWNVSVIALVIVLAGLLYVFGAAMSGDSIKLTESVRGAEVFDTRNLP</sequence>
<dbReference type="EMBL" id="CP001074">
    <property type="protein sequence ID" value="ACE90784.1"/>
    <property type="molecule type" value="Genomic_DNA"/>
</dbReference>
<feature type="transmembrane region" description="Helical" evidence="1">
    <location>
        <begin position="21"/>
        <end position="41"/>
    </location>
</feature>
<protein>
    <submittedName>
        <fullName evidence="2">Uncharacterized protein</fullName>
    </submittedName>
</protein>
<evidence type="ECO:0000313" key="2">
    <source>
        <dbReference type="EMBL" id="ACE90784.1"/>
    </source>
</evidence>
<proteinExistence type="predicted"/>
<dbReference type="KEGG" id="rec:RHECIAT_CH0001814"/>
<dbReference type="HOGENOM" id="CLU_2809421_0_0_5"/>
<dbReference type="Proteomes" id="UP000008817">
    <property type="component" value="Chromosome"/>
</dbReference>
<dbReference type="eggNOG" id="ENOG5031BB8">
    <property type="taxonomic scope" value="Bacteria"/>
</dbReference>
<accession>B3PWY6</accession>
<organism evidence="2 3">
    <name type="scientific">Rhizobium etli (strain CIAT 652)</name>
    <dbReference type="NCBI Taxonomy" id="491916"/>
    <lineage>
        <taxon>Bacteria</taxon>
        <taxon>Pseudomonadati</taxon>
        <taxon>Pseudomonadota</taxon>
        <taxon>Alphaproteobacteria</taxon>
        <taxon>Hyphomicrobiales</taxon>
        <taxon>Rhizobiaceae</taxon>
        <taxon>Rhizobium/Agrobacterium group</taxon>
        <taxon>Rhizobium</taxon>
    </lineage>
</organism>
<evidence type="ECO:0000256" key="1">
    <source>
        <dbReference type="SAM" id="Phobius"/>
    </source>
</evidence>